<dbReference type="Proteomes" id="UP000276133">
    <property type="component" value="Unassembled WGS sequence"/>
</dbReference>
<reference evidence="1 2" key="1">
    <citation type="journal article" date="2018" name="Sci. Rep.">
        <title>Genomic signatures of local adaptation to the degree of environmental predictability in rotifers.</title>
        <authorList>
            <person name="Franch-Gras L."/>
            <person name="Hahn C."/>
            <person name="Garcia-Roger E.M."/>
            <person name="Carmona M.J."/>
            <person name="Serra M."/>
            <person name="Gomez A."/>
        </authorList>
    </citation>
    <scope>NUCLEOTIDE SEQUENCE [LARGE SCALE GENOMIC DNA]</scope>
    <source>
        <strain evidence="1">HYR1</strain>
    </source>
</reference>
<evidence type="ECO:0000313" key="2">
    <source>
        <dbReference type="Proteomes" id="UP000276133"/>
    </source>
</evidence>
<accession>A0A3M7STN9</accession>
<gene>
    <name evidence="1" type="ORF">BpHYR1_041664</name>
</gene>
<comment type="caution">
    <text evidence="1">The sequence shown here is derived from an EMBL/GenBank/DDBJ whole genome shotgun (WGS) entry which is preliminary data.</text>
</comment>
<dbReference type="EMBL" id="REGN01000798">
    <property type="protein sequence ID" value="RNA38987.1"/>
    <property type="molecule type" value="Genomic_DNA"/>
</dbReference>
<proteinExistence type="predicted"/>
<dbReference type="AlphaFoldDB" id="A0A3M7STN9"/>
<organism evidence="1 2">
    <name type="scientific">Brachionus plicatilis</name>
    <name type="common">Marine rotifer</name>
    <name type="synonym">Brachionus muelleri</name>
    <dbReference type="NCBI Taxonomy" id="10195"/>
    <lineage>
        <taxon>Eukaryota</taxon>
        <taxon>Metazoa</taxon>
        <taxon>Spiralia</taxon>
        <taxon>Gnathifera</taxon>
        <taxon>Rotifera</taxon>
        <taxon>Eurotatoria</taxon>
        <taxon>Monogononta</taxon>
        <taxon>Pseudotrocha</taxon>
        <taxon>Ploima</taxon>
        <taxon>Brachionidae</taxon>
        <taxon>Brachionus</taxon>
    </lineage>
</organism>
<keyword evidence="2" id="KW-1185">Reference proteome</keyword>
<evidence type="ECO:0000313" key="1">
    <source>
        <dbReference type="EMBL" id="RNA38987.1"/>
    </source>
</evidence>
<sequence>MNLTNTLNIKSSFDFFILISKNFIREKKHKNLNFLKEIDEKYFIDTMKFYSSPIAKKSDHYPKLTKKN</sequence>
<protein>
    <submittedName>
        <fullName evidence="1">Uncharacterized protein</fullName>
    </submittedName>
</protein>
<name>A0A3M7STN9_BRAPC</name>